<proteinExistence type="inferred from homology"/>
<comment type="similarity">
    <text evidence="2">Belongs to the bacterial solute-binding protein 5 family.</text>
</comment>
<dbReference type="Gene3D" id="3.40.190.10">
    <property type="entry name" value="Periplasmic binding protein-like II"/>
    <property type="match status" value="1"/>
</dbReference>
<accession>A0A850PEK9</accession>
<organism evidence="6 7">
    <name type="scientific">Ameyamaea chiangmaiensis</name>
    <dbReference type="NCBI Taxonomy" id="442969"/>
    <lineage>
        <taxon>Bacteria</taxon>
        <taxon>Pseudomonadati</taxon>
        <taxon>Pseudomonadota</taxon>
        <taxon>Alphaproteobacteria</taxon>
        <taxon>Acetobacterales</taxon>
        <taxon>Acetobacteraceae</taxon>
        <taxon>Ameyamaea</taxon>
    </lineage>
</organism>
<dbReference type="PIRSF" id="PIRSF002741">
    <property type="entry name" value="MppA"/>
    <property type="match status" value="1"/>
</dbReference>
<evidence type="ECO:0000313" key="7">
    <source>
        <dbReference type="Proteomes" id="UP000585665"/>
    </source>
</evidence>
<dbReference type="CDD" id="cd08506">
    <property type="entry name" value="PBP2_clavulanate_OppA2"/>
    <property type="match status" value="1"/>
</dbReference>
<dbReference type="GO" id="GO:1904680">
    <property type="term" value="F:peptide transmembrane transporter activity"/>
    <property type="evidence" value="ECO:0007669"/>
    <property type="project" value="TreeGrafter"/>
</dbReference>
<evidence type="ECO:0000259" key="5">
    <source>
        <dbReference type="Pfam" id="PF00496"/>
    </source>
</evidence>
<feature type="domain" description="Solute-binding protein family 5" evidence="5">
    <location>
        <begin position="62"/>
        <end position="448"/>
    </location>
</feature>
<evidence type="ECO:0000256" key="4">
    <source>
        <dbReference type="ARBA" id="ARBA00022729"/>
    </source>
</evidence>
<keyword evidence="7" id="KW-1185">Reference proteome</keyword>
<evidence type="ECO:0000256" key="3">
    <source>
        <dbReference type="ARBA" id="ARBA00022448"/>
    </source>
</evidence>
<keyword evidence="3" id="KW-0813">Transport</keyword>
<dbReference type="EMBL" id="JABXXR010000073">
    <property type="protein sequence ID" value="NVN40900.1"/>
    <property type="molecule type" value="Genomic_DNA"/>
</dbReference>
<dbReference type="PANTHER" id="PTHR30290">
    <property type="entry name" value="PERIPLASMIC BINDING COMPONENT OF ABC TRANSPORTER"/>
    <property type="match status" value="1"/>
</dbReference>
<sequence length="538" mass="57788">MVPVCAAQAAPGGTLRLTAHAIGSTLDPHIAYLQLQLQVSATVYDGLMTYPKAAGPVTGGAIPDLADVRPVPQDGGLTYVFHLRDGVRFSNGKAVDVEDVAASFRRMFKVHGPTAGSYFGVLVGADACLKDAEHCALAGGVVADPAQHTVTFHLTRPDPDFLNQLGFAQAAIVPADTPAHDMGNEAPFGTGPYRYVRYSPNGGMTLERNPYFREWSHEAQPAAYPDRIEYRFGLDEEAEVSAVENGQYDWMGDGVPLDRLGEVGRRYTDRVTISDFPNIYYLALNVNEAPFNDVRVRQALNYAVNRHAMVIHEGGEALAQPACQMLPIGLAGFEPSCAYTVGAAPDHPAHAWKAPDLDRARALVRASGTAGQTVVIVAPAGATYLAIATELRSTLESLGYVASVRGINQAVQFTYIQNSANHVQAGLTGWIADYPAPAAFVQTLFSCASFHPRSDNSINMSGFCDPAIDALMDRAGTVSMTDMPAGLALWAQADRAIMEKAPAVPLTQIRRIDFVGPRVHNVVVSPVYQLLLSQLQVR</sequence>
<dbReference type="InterPro" id="IPR030678">
    <property type="entry name" value="Peptide/Ni-bd"/>
</dbReference>
<dbReference type="InterPro" id="IPR000914">
    <property type="entry name" value="SBP_5_dom"/>
</dbReference>
<keyword evidence="4" id="KW-0732">Signal</keyword>
<dbReference type="GO" id="GO:0015833">
    <property type="term" value="P:peptide transport"/>
    <property type="evidence" value="ECO:0007669"/>
    <property type="project" value="TreeGrafter"/>
</dbReference>
<evidence type="ECO:0000313" key="6">
    <source>
        <dbReference type="EMBL" id="NVN40900.1"/>
    </source>
</evidence>
<comment type="subcellular location">
    <subcellularLocation>
        <location evidence="1">Periplasm</location>
    </subcellularLocation>
</comment>
<comment type="caution">
    <text evidence="6">The sequence shown here is derived from an EMBL/GenBank/DDBJ whole genome shotgun (WGS) entry which is preliminary data.</text>
</comment>
<gene>
    <name evidence="6" type="ORF">HUK82_10035</name>
</gene>
<dbReference type="GO" id="GO:0030288">
    <property type="term" value="C:outer membrane-bounded periplasmic space"/>
    <property type="evidence" value="ECO:0007669"/>
    <property type="project" value="UniProtKB-ARBA"/>
</dbReference>
<dbReference type="AlphaFoldDB" id="A0A850PEK9"/>
<reference evidence="6 7" key="1">
    <citation type="submission" date="2020-06" db="EMBL/GenBank/DDBJ databases">
        <title>Description of novel acetic acid bacteria.</title>
        <authorList>
            <person name="Sombolestani A."/>
        </authorList>
    </citation>
    <scope>NUCLEOTIDE SEQUENCE [LARGE SCALE GENOMIC DNA]</scope>
    <source>
        <strain evidence="6 7">LMG 27010</strain>
    </source>
</reference>
<dbReference type="PANTHER" id="PTHR30290:SF10">
    <property type="entry name" value="PERIPLASMIC OLIGOPEPTIDE-BINDING PROTEIN-RELATED"/>
    <property type="match status" value="1"/>
</dbReference>
<dbReference type="SUPFAM" id="SSF53850">
    <property type="entry name" value="Periplasmic binding protein-like II"/>
    <property type="match status" value="1"/>
</dbReference>
<protein>
    <submittedName>
        <fullName evidence="6">ABC transporter substrate-binding protein</fullName>
    </submittedName>
</protein>
<evidence type="ECO:0000256" key="1">
    <source>
        <dbReference type="ARBA" id="ARBA00004418"/>
    </source>
</evidence>
<dbReference type="Gene3D" id="3.10.105.10">
    <property type="entry name" value="Dipeptide-binding Protein, Domain 3"/>
    <property type="match status" value="1"/>
</dbReference>
<dbReference type="Proteomes" id="UP000585665">
    <property type="component" value="Unassembled WGS sequence"/>
</dbReference>
<dbReference type="InterPro" id="IPR039424">
    <property type="entry name" value="SBP_5"/>
</dbReference>
<dbReference type="Pfam" id="PF00496">
    <property type="entry name" value="SBP_bac_5"/>
    <property type="match status" value="1"/>
</dbReference>
<evidence type="ECO:0000256" key="2">
    <source>
        <dbReference type="ARBA" id="ARBA00005695"/>
    </source>
</evidence>
<dbReference type="GO" id="GO:0043190">
    <property type="term" value="C:ATP-binding cassette (ABC) transporter complex"/>
    <property type="evidence" value="ECO:0007669"/>
    <property type="project" value="InterPro"/>
</dbReference>
<name>A0A850PEK9_9PROT</name>